<evidence type="ECO:0000313" key="6">
    <source>
        <dbReference type="Proteomes" id="UP000001318"/>
    </source>
</evidence>
<comment type="cofactor">
    <cofactor evidence="1">
        <name>FMN</name>
        <dbReference type="ChEBI" id="CHEBI:58210"/>
    </cofactor>
</comment>
<evidence type="ECO:0000256" key="1">
    <source>
        <dbReference type="ARBA" id="ARBA00001917"/>
    </source>
</evidence>
<dbReference type="AlphaFoldDB" id="B0RD22"/>
<gene>
    <name evidence="5" type="ordered locus">CMS0500</name>
</gene>
<dbReference type="Pfam" id="PF00724">
    <property type="entry name" value="Oxidored_FMN"/>
    <property type="match status" value="1"/>
</dbReference>
<dbReference type="Proteomes" id="UP000001318">
    <property type="component" value="Chromosome"/>
</dbReference>
<dbReference type="GO" id="GO:0010181">
    <property type="term" value="F:FMN binding"/>
    <property type="evidence" value="ECO:0007669"/>
    <property type="project" value="InterPro"/>
</dbReference>
<dbReference type="GO" id="GO:0016628">
    <property type="term" value="F:oxidoreductase activity, acting on the CH-CH group of donors, NAD or NADP as acceptor"/>
    <property type="evidence" value="ECO:0007669"/>
    <property type="project" value="UniProtKB-ARBA"/>
</dbReference>
<dbReference type="FunFam" id="3.20.20.70:FF:000059">
    <property type="entry name" value="N-ethylmaleimide reductase, FMN-linked"/>
    <property type="match status" value="1"/>
</dbReference>
<dbReference type="CDD" id="cd02933">
    <property type="entry name" value="OYE_like_FMN"/>
    <property type="match status" value="1"/>
</dbReference>
<evidence type="ECO:0000256" key="2">
    <source>
        <dbReference type="ARBA" id="ARBA00005979"/>
    </source>
</evidence>
<evidence type="ECO:0000256" key="3">
    <source>
        <dbReference type="ARBA" id="ARBA00023002"/>
    </source>
</evidence>
<evidence type="ECO:0000259" key="4">
    <source>
        <dbReference type="Pfam" id="PF00724"/>
    </source>
</evidence>
<dbReference type="HOGENOM" id="CLU_012153_0_0_11"/>
<dbReference type="GO" id="GO:0005829">
    <property type="term" value="C:cytosol"/>
    <property type="evidence" value="ECO:0007669"/>
    <property type="project" value="UniProtKB-ARBA"/>
</dbReference>
<name>B0RD22_CLASE</name>
<sequence length="391" mass="41724">MPQRGPLGPLAVPDLPDAIRRGVRRPPARRRTHHVKLFSPVALGALELPNRVAMAPLTRMRSDEHGVPGDLVVEYYRQRASTGLIVSEGVFTSERSKAYPGQPGIVTDEQIAGWRRVTDAVHEAGGRIVMQLMHGGRVSHEEITGGLPLLAPSAIAIQGEVHTPTGKAPYPVPSEPETDEVPLIVDELTVAARNAVDAGFDGVEIHSANGYLLHEFLSPVSNVRTDAYGGSPENRAKLGIDVAHAVSREIGAERVGIRISPSHNIQDVLEEDPAETRATYEALLSGIAPLGLAYVSILHAEPAGELVQGLRKTFGGPLMINSGFGVQTERDEAIQLVEEGTADVVAVGRMVIANPDLVERWESGASTNEPNPATFYGPGAEGYTDYPALAS</sequence>
<comment type="similarity">
    <text evidence="2">Belongs to the NADH:flavin oxidoreductase/NADH oxidase family.</text>
</comment>
<proteinExistence type="inferred from homology"/>
<dbReference type="EMBL" id="AM849034">
    <property type="protein sequence ID" value="CAQ00620.1"/>
    <property type="molecule type" value="Genomic_DNA"/>
</dbReference>
<accession>B0RD22</accession>
<organism evidence="5 6">
    <name type="scientific">Clavibacter sepedonicus</name>
    <name type="common">Clavibacter michiganensis subsp. sepedonicus</name>
    <dbReference type="NCBI Taxonomy" id="31964"/>
    <lineage>
        <taxon>Bacteria</taxon>
        <taxon>Bacillati</taxon>
        <taxon>Actinomycetota</taxon>
        <taxon>Actinomycetes</taxon>
        <taxon>Micrococcales</taxon>
        <taxon>Microbacteriaceae</taxon>
        <taxon>Clavibacter</taxon>
    </lineage>
</organism>
<dbReference type="PANTHER" id="PTHR22893:SF91">
    <property type="entry name" value="NADPH DEHYDROGENASE 2-RELATED"/>
    <property type="match status" value="1"/>
</dbReference>
<reference evidence="5 6" key="1">
    <citation type="journal article" date="2008" name="J. Bacteriol.">
        <title>Genome of the actinomycete plant pathogen Clavibacter michiganensis subsp. sepedonicus suggests recent niche adaptation.</title>
        <authorList>
            <person name="Bentley S.D."/>
            <person name="Corton C."/>
            <person name="Brown S.E."/>
            <person name="Barron A."/>
            <person name="Clark L."/>
            <person name="Doggett J."/>
            <person name="Harris B."/>
            <person name="Ormond D."/>
            <person name="Quail M.A."/>
            <person name="May G."/>
            <person name="Francis D."/>
            <person name="Knudson D."/>
            <person name="Parkhill J."/>
            <person name="Ishimaru C.A."/>
        </authorList>
    </citation>
    <scope>NUCLEOTIDE SEQUENCE [LARGE SCALE GENOMIC DNA]</scope>
    <source>
        <strain evidence="6">ATCC 33113 / DSM 20744 / JCM 9667 / LMG 2889 / ICMP 2535 / C-1</strain>
    </source>
</reference>
<dbReference type="PANTHER" id="PTHR22893">
    <property type="entry name" value="NADH OXIDOREDUCTASE-RELATED"/>
    <property type="match status" value="1"/>
</dbReference>
<feature type="domain" description="NADH:flavin oxidoreductase/NADH oxidase N-terminal" evidence="4">
    <location>
        <begin position="36"/>
        <end position="367"/>
    </location>
</feature>
<dbReference type="InterPro" id="IPR013785">
    <property type="entry name" value="Aldolase_TIM"/>
</dbReference>
<protein>
    <submittedName>
        <fullName evidence="5">Oxidoreductase</fullName>
    </submittedName>
</protein>
<dbReference type="InterPro" id="IPR001155">
    <property type="entry name" value="OxRdtase_FMN_N"/>
</dbReference>
<dbReference type="InterPro" id="IPR045247">
    <property type="entry name" value="Oye-like"/>
</dbReference>
<dbReference type="Gene3D" id="3.20.20.70">
    <property type="entry name" value="Aldolase class I"/>
    <property type="match status" value="1"/>
</dbReference>
<keyword evidence="3" id="KW-0560">Oxidoreductase</keyword>
<dbReference type="KEGG" id="cms:CMS0500"/>
<dbReference type="eggNOG" id="COG1902">
    <property type="taxonomic scope" value="Bacteria"/>
</dbReference>
<dbReference type="SUPFAM" id="SSF51395">
    <property type="entry name" value="FMN-linked oxidoreductases"/>
    <property type="match status" value="1"/>
</dbReference>
<dbReference type="STRING" id="31964.CMS0500"/>
<keyword evidence="6" id="KW-1185">Reference proteome</keyword>
<evidence type="ECO:0000313" key="5">
    <source>
        <dbReference type="EMBL" id="CAQ00620.1"/>
    </source>
</evidence>